<dbReference type="InterPro" id="IPR037402">
    <property type="entry name" value="YidZ_PBP2"/>
</dbReference>
<evidence type="ECO:0000313" key="6">
    <source>
        <dbReference type="EMBL" id="MBB4608863.1"/>
    </source>
</evidence>
<dbReference type="InterPro" id="IPR000847">
    <property type="entry name" value="LysR_HTH_N"/>
</dbReference>
<evidence type="ECO:0000256" key="3">
    <source>
        <dbReference type="ARBA" id="ARBA00023125"/>
    </source>
</evidence>
<dbReference type="InterPro" id="IPR050389">
    <property type="entry name" value="LysR-type_TF"/>
</dbReference>
<evidence type="ECO:0000313" key="9">
    <source>
        <dbReference type="Proteomes" id="UP000704529"/>
    </source>
</evidence>
<dbReference type="InterPro" id="IPR005119">
    <property type="entry name" value="LysR_subst-bd"/>
</dbReference>
<dbReference type="GO" id="GO:0003700">
    <property type="term" value="F:DNA-binding transcription factor activity"/>
    <property type="evidence" value="ECO:0007669"/>
    <property type="project" value="InterPro"/>
</dbReference>
<name>A0AA40ZVX7_9SPHN</name>
<feature type="domain" description="HTH lysR-type" evidence="5">
    <location>
        <begin position="26"/>
        <end position="83"/>
    </location>
</feature>
<dbReference type="RefSeq" id="WP_184104643.1">
    <property type="nucleotide sequence ID" value="NZ_JACHNX010000002.1"/>
</dbReference>
<dbReference type="AlphaFoldDB" id="A0AA40ZVX7"/>
<comment type="caution">
    <text evidence="7">The sequence shown here is derived from an EMBL/GenBank/DDBJ whole genome shotgun (WGS) entry which is preliminary data.</text>
</comment>
<dbReference type="EMBL" id="JAFHKU010000099">
    <property type="protein sequence ID" value="MBN3557076.1"/>
    <property type="molecule type" value="Genomic_DNA"/>
</dbReference>
<dbReference type="GO" id="GO:0003677">
    <property type="term" value="F:DNA binding"/>
    <property type="evidence" value="ECO:0007669"/>
    <property type="project" value="UniProtKB-KW"/>
</dbReference>
<dbReference type="PROSITE" id="PS50931">
    <property type="entry name" value="HTH_LYSR"/>
    <property type="match status" value="1"/>
</dbReference>
<dbReference type="PANTHER" id="PTHR30118">
    <property type="entry name" value="HTH-TYPE TRANSCRIPTIONAL REGULATOR LEUO-RELATED"/>
    <property type="match status" value="1"/>
</dbReference>
<dbReference type="SUPFAM" id="SSF53850">
    <property type="entry name" value="Periplasmic binding protein-like II"/>
    <property type="match status" value="1"/>
</dbReference>
<proteinExistence type="inferred from homology"/>
<keyword evidence="2" id="KW-0805">Transcription regulation</keyword>
<evidence type="ECO:0000313" key="8">
    <source>
        <dbReference type="Proteomes" id="UP000584663"/>
    </source>
</evidence>
<organism evidence="7 9">
    <name type="scientific">Sphingomonas yabuuchiae</name>
    <dbReference type="NCBI Taxonomy" id="172044"/>
    <lineage>
        <taxon>Bacteria</taxon>
        <taxon>Pseudomonadati</taxon>
        <taxon>Pseudomonadota</taxon>
        <taxon>Alphaproteobacteria</taxon>
        <taxon>Sphingomonadales</taxon>
        <taxon>Sphingomonadaceae</taxon>
        <taxon>Sphingomonas</taxon>
    </lineage>
</organism>
<dbReference type="InterPro" id="IPR036390">
    <property type="entry name" value="WH_DNA-bd_sf"/>
</dbReference>
<dbReference type="CDD" id="cd08417">
    <property type="entry name" value="PBP2_Nitroaromatics_like"/>
    <property type="match status" value="1"/>
</dbReference>
<dbReference type="PANTHER" id="PTHR30118:SF15">
    <property type="entry name" value="TRANSCRIPTIONAL REGULATORY PROTEIN"/>
    <property type="match status" value="1"/>
</dbReference>
<evidence type="ECO:0000256" key="4">
    <source>
        <dbReference type="ARBA" id="ARBA00023163"/>
    </source>
</evidence>
<dbReference type="Gene3D" id="1.10.10.10">
    <property type="entry name" value="Winged helix-like DNA-binding domain superfamily/Winged helix DNA-binding domain"/>
    <property type="match status" value="1"/>
</dbReference>
<dbReference type="InterPro" id="IPR036388">
    <property type="entry name" value="WH-like_DNA-bd_sf"/>
</dbReference>
<accession>A0AA40ZVX7</accession>
<dbReference type="Proteomes" id="UP000704529">
    <property type="component" value="Unassembled WGS sequence"/>
</dbReference>
<evidence type="ECO:0000313" key="7">
    <source>
        <dbReference type="EMBL" id="MBN3557076.1"/>
    </source>
</evidence>
<protein>
    <submittedName>
        <fullName evidence="6">DNA-binding transcriptional LysR family regulator</fullName>
    </submittedName>
    <submittedName>
        <fullName evidence="7">LysR family transcriptional regulator</fullName>
    </submittedName>
</protein>
<dbReference type="SUPFAM" id="SSF46785">
    <property type="entry name" value="Winged helix' DNA-binding domain"/>
    <property type="match status" value="1"/>
</dbReference>
<dbReference type="EMBL" id="JACHNX010000002">
    <property type="protein sequence ID" value="MBB4608863.1"/>
    <property type="molecule type" value="Genomic_DNA"/>
</dbReference>
<evidence type="ECO:0000259" key="5">
    <source>
        <dbReference type="PROSITE" id="PS50931"/>
    </source>
</evidence>
<reference evidence="7" key="2">
    <citation type="submission" date="2021-01" db="EMBL/GenBank/DDBJ databases">
        <title>Genome Sequencing of Type Strains.</title>
        <authorList>
            <person name="Lemaire J.F."/>
            <person name="Inderbitzin P."/>
            <person name="Collins S.B."/>
            <person name="Wespe N."/>
            <person name="Knight-Connoni V."/>
        </authorList>
    </citation>
    <scope>NUCLEOTIDE SEQUENCE</scope>
    <source>
        <strain evidence="7">DSM 14562</strain>
    </source>
</reference>
<reference evidence="6 8" key="1">
    <citation type="submission" date="2020-08" db="EMBL/GenBank/DDBJ databases">
        <title>Genomic Encyclopedia of Type Strains, Phase IV (KMG-IV): sequencing the most valuable type-strain genomes for metagenomic binning, comparative biology and taxonomic classification.</title>
        <authorList>
            <person name="Goeker M."/>
        </authorList>
    </citation>
    <scope>NUCLEOTIDE SEQUENCE [LARGE SCALE GENOMIC DNA]</scope>
    <source>
        <strain evidence="6 8">DSM 14562</strain>
    </source>
</reference>
<dbReference type="Pfam" id="PF03466">
    <property type="entry name" value="LysR_substrate"/>
    <property type="match status" value="1"/>
</dbReference>
<dbReference type="Pfam" id="PF00126">
    <property type="entry name" value="HTH_1"/>
    <property type="match status" value="1"/>
</dbReference>
<evidence type="ECO:0000256" key="1">
    <source>
        <dbReference type="ARBA" id="ARBA00009437"/>
    </source>
</evidence>
<gene>
    <name evidence="6" type="ORF">GGQ89_001065</name>
    <name evidence="7" type="ORF">JYA60_02370</name>
</gene>
<keyword evidence="3 6" id="KW-0238">DNA-binding</keyword>
<keyword evidence="4" id="KW-0804">Transcription</keyword>
<sequence>MTASGQSSNGQGGASASLHGGTVRRLNLNLLYPLDAILHAPTLTEAGRRVSLSQSAMSHALRRLRDHFGDDLVVHTGGEPQLTPLGHALRPEVRRIMREVEGAFNYSIAFDPLTTTETITIAADDANEQMLLGPVLRSFSTLAPGLQVNVIPLDIERPDRSLDQGADLLLLPEHMALDGLETMPMLTVWPSCLVWDRHPEFENCVEITEAQYRAARHIVARGEERQTFALDQNGVDMLRARRICVRATSQATLPAIVIGSDLVATGNSWVFQHYAALMPFKVFEAPFARRGIVTVAQWPRNRHDPVLKWFILQARSYFEQYYKV</sequence>
<keyword evidence="8" id="KW-1185">Reference proteome</keyword>
<dbReference type="Gene3D" id="3.40.190.10">
    <property type="entry name" value="Periplasmic binding protein-like II"/>
    <property type="match status" value="2"/>
</dbReference>
<dbReference type="Proteomes" id="UP000584663">
    <property type="component" value="Unassembled WGS sequence"/>
</dbReference>
<evidence type="ECO:0000256" key="2">
    <source>
        <dbReference type="ARBA" id="ARBA00023015"/>
    </source>
</evidence>
<comment type="similarity">
    <text evidence="1">Belongs to the LysR transcriptional regulatory family.</text>
</comment>